<evidence type="ECO:0000259" key="7">
    <source>
        <dbReference type="Pfam" id="PF00703"/>
    </source>
</evidence>
<feature type="signal peptide" evidence="6">
    <location>
        <begin position="1"/>
        <end position="23"/>
    </location>
</feature>
<dbReference type="InterPro" id="IPR006102">
    <property type="entry name" value="Ig-like_GH2"/>
</dbReference>
<dbReference type="InterPro" id="IPR054593">
    <property type="entry name" value="Beta-mannosidase-like_N2"/>
</dbReference>
<dbReference type="SUPFAM" id="SSF49303">
    <property type="entry name" value="beta-Galactosidase/glucuronidase domain"/>
    <property type="match status" value="1"/>
</dbReference>
<comment type="similarity">
    <text evidence="2">Belongs to the glycosyl hydrolase 43 family.</text>
</comment>
<protein>
    <submittedName>
        <fullName evidence="10">Family 43 glycosylhydrolase</fullName>
    </submittedName>
</protein>
<feature type="domain" description="Beta-mannosidase-like galactose-binding" evidence="9">
    <location>
        <begin position="102"/>
        <end position="184"/>
    </location>
</feature>
<dbReference type="Proteomes" id="UP001207930">
    <property type="component" value="Unassembled WGS sequence"/>
</dbReference>
<evidence type="ECO:0000256" key="5">
    <source>
        <dbReference type="SAM" id="MobiDB-lite"/>
    </source>
</evidence>
<name>A0ABT3FMZ4_9BACT</name>
<keyword evidence="6" id="KW-0732">Signal</keyword>
<gene>
    <name evidence="10" type="ORF">OKA04_09395</name>
</gene>
<dbReference type="SUPFAM" id="SSF75005">
    <property type="entry name" value="Arabinanase/levansucrase/invertase"/>
    <property type="match status" value="1"/>
</dbReference>
<dbReference type="InterPro" id="IPR006710">
    <property type="entry name" value="Glyco_hydro_43"/>
</dbReference>
<comment type="similarity">
    <text evidence="1">Belongs to the glycosyl hydrolase 2 family.</text>
</comment>
<evidence type="ECO:0000256" key="3">
    <source>
        <dbReference type="ARBA" id="ARBA00022801"/>
    </source>
</evidence>
<dbReference type="InterPro" id="IPR006103">
    <property type="entry name" value="Glyco_hydro_2_cat"/>
</dbReference>
<evidence type="ECO:0000256" key="4">
    <source>
        <dbReference type="ARBA" id="ARBA00023295"/>
    </source>
</evidence>
<dbReference type="EMBL" id="JAPDDS010000004">
    <property type="protein sequence ID" value="MCW1884941.1"/>
    <property type="molecule type" value="Genomic_DNA"/>
</dbReference>
<dbReference type="InterPro" id="IPR008979">
    <property type="entry name" value="Galactose-bd-like_sf"/>
</dbReference>
<dbReference type="PANTHER" id="PTHR42732:SF2">
    <property type="entry name" value="BETA-MANNOSIDASE"/>
    <property type="match status" value="1"/>
</dbReference>
<sequence length="979" mass="108777">MILRKSLPLLLLALVAVPIPAIAWQAAPGSMLTEWGEKLTPESAWREYPRPALAREQWTNLNGLWNYAITPKDAPAPESLAGEILVPFAIESALSGVKKRITANDAIWYRRDFEHTTTPGKRVVLNFEAVDCQSTVRVNGEEVGTHTGGNLPFSFDITDALKAGKNTLEVKVTDATDTGYQLHGKQVTEPRGIWYTPVSGIWQTVWLEEVAANHITAAKITPAISGKVEIFLTTSGEAVEATVIATLDGKEIARATGPSNKISLAIPEPRLWSPESPTLYDLTITAGEDTVKSYVGLRETTIARDEAGHLRFLLNGKPVFHWGTLDQGWWPDGLLTPPSDAAMRSDIEFLKAAGFNTIRKHIKVEPRRYYTHCDKIGMLVWQDQVSSGTGQGRKKEGSSSPPWTRLAPKPVDAVWPDDAHAHYMKELKGMIDLLYSHPAIVQWVPFNEAWGQHRTMEVGEWVVPYDTTRQINIASGGNFWPVGHIVDEHRYPHPGFPLNQPRRFKDYVKVVGEFGGHGFPVEGHLWDPKARNWGYGGLPKDKDEWLERYKTSIRTLADLKAKGVAAGIYTQTTDVEGEINGLITYDRKVRKLTPETLAAIHREAALLDGTRTTAAAPRQEGSTGEIFPSPEAAPILPAMPRAEIEAGLASHDRALYIKEGWIRDPYITLGPDDHYYLTGTTPDENDPREKSDPYNVGLGDNSIVGKTVRVWKSKDLVEWEYLGTPFTLEDSVRVRKGKFVWAPELHWMGDRWALVHCPAASANFSLTSGAELKGPWTHPMKRKLGEKHDPSLFKDGDTWWMLWQNTMIAPLSADLASFTAEPVRIDPAGSRPGPKGQPISRIGHEGATMIKVGDKYAHIGTAWSTDQGRKGSYNLYYCTADKITGPYGERKFAGRFLGHGTPFQTRDGKWWCTAFFNGNVPPLPREGIETRDLSGTAQTINQRGVTIVPMEIRMKDGDVWMRAKDAAYATPGPDEAQKF</sequence>
<keyword evidence="4" id="KW-0326">Glycosidase</keyword>
<dbReference type="InterPro" id="IPR023296">
    <property type="entry name" value="Glyco_hydro_beta-prop_sf"/>
</dbReference>
<dbReference type="RefSeq" id="WP_264500898.1">
    <property type="nucleotide sequence ID" value="NZ_JAPDDS010000004.1"/>
</dbReference>
<dbReference type="Gene3D" id="2.60.120.260">
    <property type="entry name" value="Galactose-binding domain-like"/>
    <property type="match status" value="1"/>
</dbReference>
<dbReference type="SUPFAM" id="SSF51445">
    <property type="entry name" value="(Trans)glycosidases"/>
    <property type="match status" value="1"/>
</dbReference>
<evidence type="ECO:0000256" key="6">
    <source>
        <dbReference type="SAM" id="SignalP"/>
    </source>
</evidence>
<evidence type="ECO:0000256" key="1">
    <source>
        <dbReference type="ARBA" id="ARBA00007401"/>
    </source>
</evidence>
<feature type="domain" description="Glycoside hydrolase family 2 immunoglobulin-like beta-sandwich" evidence="7">
    <location>
        <begin position="221"/>
        <end position="298"/>
    </location>
</feature>
<keyword evidence="11" id="KW-1185">Reference proteome</keyword>
<proteinExistence type="inferred from homology"/>
<dbReference type="Pfam" id="PF22666">
    <property type="entry name" value="Glyco_hydro_2_N2"/>
    <property type="match status" value="1"/>
</dbReference>
<accession>A0ABT3FMZ4</accession>
<organism evidence="10 11">
    <name type="scientific">Luteolibacter flavescens</name>
    <dbReference type="NCBI Taxonomy" id="1859460"/>
    <lineage>
        <taxon>Bacteria</taxon>
        <taxon>Pseudomonadati</taxon>
        <taxon>Verrucomicrobiota</taxon>
        <taxon>Verrucomicrobiia</taxon>
        <taxon>Verrucomicrobiales</taxon>
        <taxon>Verrucomicrobiaceae</taxon>
        <taxon>Luteolibacter</taxon>
    </lineage>
</organism>
<reference evidence="10 11" key="1">
    <citation type="submission" date="2022-10" db="EMBL/GenBank/DDBJ databases">
        <title>Luteolibacter flavescens strain MCCC 1K03193, whole genome shotgun sequencing project.</title>
        <authorList>
            <person name="Zhao G."/>
            <person name="Shen L."/>
        </authorList>
    </citation>
    <scope>NUCLEOTIDE SEQUENCE [LARGE SCALE GENOMIC DNA]</scope>
    <source>
        <strain evidence="10 11">MCCC 1K03193</strain>
    </source>
</reference>
<comment type="caution">
    <text evidence="10">The sequence shown here is derived from an EMBL/GenBank/DDBJ whole genome shotgun (WGS) entry which is preliminary data.</text>
</comment>
<feature type="region of interest" description="Disordered" evidence="5">
    <location>
        <begin position="678"/>
        <end position="697"/>
    </location>
</feature>
<dbReference type="InterPro" id="IPR051913">
    <property type="entry name" value="GH2_Domain-Containing"/>
</dbReference>
<feature type="chain" id="PRO_5045917002" evidence="6">
    <location>
        <begin position="24"/>
        <end position="979"/>
    </location>
</feature>
<dbReference type="InterPro" id="IPR036156">
    <property type="entry name" value="Beta-gal/glucu_dom_sf"/>
</dbReference>
<dbReference type="Pfam" id="PF02836">
    <property type="entry name" value="Glyco_hydro_2_C"/>
    <property type="match status" value="1"/>
</dbReference>
<feature type="domain" description="Glycoside hydrolase family 2 catalytic" evidence="8">
    <location>
        <begin position="341"/>
        <end position="476"/>
    </location>
</feature>
<dbReference type="PANTHER" id="PTHR42732">
    <property type="entry name" value="BETA-GALACTOSIDASE"/>
    <property type="match status" value="1"/>
</dbReference>
<evidence type="ECO:0000259" key="8">
    <source>
        <dbReference type="Pfam" id="PF02836"/>
    </source>
</evidence>
<dbReference type="Gene3D" id="2.60.40.10">
    <property type="entry name" value="Immunoglobulins"/>
    <property type="match status" value="1"/>
</dbReference>
<dbReference type="Gene3D" id="3.20.20.80">
    <property type="entry name" value="Glycosidases"/>
    <property type="match status" value="1"/>
</dbReference>
<dbReference type="Pfam" id="PF00703">
    <property type="entry name" value="Glyco_hydro_2"/>
    <property type="match status" value="1"/>
</dbReference>
<evidence type="ECO:0000313" key="10">
    <source>
        <dbReference type="EMBL" id="MCW1884941.1"/>
    </source>
</evidence>
<dbReference type="Pfam" id="PF04616">
    <property type="entry name" value="Glyco_hydro_43"/>
    <property type="match status" value="1"/>
</dbReference>
<dbReference type="InterPro" id="IPR013783">
    <property type="entry name" value="Ig-like_fold"/>
</dbReference>
<keyword evidence="3" id="KW-0378">Hydrolase</keyword>
<feature type="region of interest" description="Disordered" evidence="5">
    <location>
        <begin position="387"/>
        <end position="408"/>
    </location>
</feature>
<dbReference type="InterPro" id="IPR017853">
    <property type="entry name" value="GH"/>
</dbReference>
<dbReference type="Gene3D" id="2.115.10.20">
    <property type="entry name" value="Glycosyl hydrolase domain, family 43"/>
    <property type="match status" value="1"/>
</dbReference>
<evidence type="ECO:0000256" key="2">
    <source>
        <dbReference type="ARBA" id="ARBA00009865"/>
    </source>
</evidence>
<evidence type="ECO:0000259" key="9">
    <source>
        <dbReference type="Pfam" id="PF22666"/>
    </source>
</evidence>
<dbReference type="CDD" id="cd08986">
    <property type="entry name" value="GH43-like"/>
    <property type="match status" value="1"/>
</dbReference>
<evidence type="ECO:0000313" key="11">
    <source>
        <dbReference type="Proteomes" id="UP001207930"/>
    </source>
</evidence>
<dbReference type="SUPFAM" id="SSF49785">
    <property type="entry name" value="Galactose-binding domain-like"/>
    <property type="match status" value="1"/>
</dbReference>